<organism evidence="1 2">
    <name type="scientific">Candidatus Fimimorpha faecalis</name>
    <dbReference type="NCBI Taxonomy" id="2840824"/>
    <lineage>
        <taxon>Bacteria</taxon>
        <taxon>Bacillati</taxon>
        <taxon>Bacillota</taxon>
        <taxon>Clostridia</taxon>
        <taxon>Eubacteriales</taxon>
        <taxon>Candidatus Fimimorpha</taxon>
    </lineage>
</organism>
<accession>A0A9D1EFB2</accession>
<dbReference type="AlphaFoldDB" id="A0A9D1EFB2"/>
<evidence type="ECO:0000313" key="2">
    <source>
        <dbReference type="Proteomes" id="UP000824201"/>
    </source>
</evidence>
<sequence>MKVQWKKTIILLVVMTIVLTFSGCGVTSNFNEPNSQAETADPSTMEEIDLNAMLHGEEGYYYKDLKWGLMEEEIEAVLGYDIGRAEVMANGKAIRYNPTIRYKMGDQIPTSVELICGKDGKLAQVAFQFERRNADDNLEAFQAQLMEQLTVIYGPQTSTDEDSQEVGEVTMKTVTNKWEKALANGNVTSLQVATAATGEKYDVVVLGVTCYNPEDLSEEAVE</sequence>
<name>A0A9D1EFB2_9FIRM</name>
<dbReference type="Proteomes" id="UP000824201">
    <property type="component" value="Unassembled WGS sequence"/>
</dbReference>
<proteinExistence type="predicted"/>
<evidence type="ECO:0008006" key="3">
    <source>
        <dbReference type="Google" id="ProtNLM"/>
    </source>
</evidence>
<gene>
    <name evidence="1" type="ORF">IAC96_09240</name>
</gene>
<evidence type="ECO:0000313" key="1">
    <source>
        <dbReference type="EMBL" id="HIR89120.1"/>
    </source>
</evidence>
<comment type="caution">
    <text evidence="1">The sequence shown here is derived from an EMBL/GenBank/DDBJ whole genome shotgun (WGS) entry which is preliminary data.</text>
</comment>
<reference evidence="1" key="1">
    <citation type="submission" date="2020-10" db="EMBL/GenBank/DDBJ databases">
        <authorList>
            <person name="Gilroy R."/>
        </authorList>
    </citation>
    <scope>NUCLEOTIDE SEQUENCE</scope>
    <source>
        <strain evidence="1">ChiW13-3771</strain>
    </source>
</reference>
<dbReference type="PROSITE" id="PS51257">
    <property type="entry name" value="PROKAR_LIPOPROTEIN"/>
    <property type="match status" value="1"/>
</dbReference>
<reference evidence="1" key="2">
    <citation type="journal article" date="2021" name="PeerJ">
        <title>Extensive microbial diversity within the chicken gut microbiome revealed by metagenomics and culture.</title>
        <authorList>
            <person name="Gilroy R."/>
            <person name="Ravi A."/>
            <person name="Getino M."/>
            <person name="Pursley I."/>
            <person name="Horton D.L."/>
            <person name="Alikhan N.F."/>
            <person name="Baker D."/>
            <person name="Gharbi K."/>
            <person name="Hall N."/>
            <person name="Watson M."/>
            <person name="Adriaenssens E.M."/>
            <person name="Foster-Nyarko E."/>
            <person name="Jarju S."/>
            <person name="Secka A."/>
            <person name="Antonio M."/>
            <person name="Oren A."/>
            <person name="Chaudhuri R.R."/>
            <person name="La Ragione R."/>
            <person name="Hildebrand F."/>
            <person name="Pallen M.J."/>
        </authorList>
    </citation>
    <scope>NUCLEOTIDE SEQUENCE</scope>
    <source>
        <strain evidence="1">ChiW13-3771</strain>
    </source>
</reference>
<protein>
    <recommendedName>
        <fullName evidence="3">Lipoprotein</fullName>
    </recommendedName>
</protein>
<dbReference type="EMBL" id="DVHN01000121">
    <property type="protein sequence ID" value="HIR89120.1"/>
    <property type="molecule type" value="Genomic_DNA"/>
</dbReference>